<comment type="caution">
    <text evidence="3">The sequence shown here is derived from an EMBL/GenBank/DDBJ whole genome shotgun (WGS) entry which is preliminary data.</text>
</comment>
<evidence type="ECO:0000256" key="1">
    <source>
        <dbReference type="SAM" id="Coils"/>
    </source>
</evidence>
<proteinExistence type="predicted"/>
<evidence type="ECO:0000256" key="2">
    <source>
        <dbReference type="SAM" id="SignalP"/>
    </source>
</evidence>
<protein>
    <submittedName>
        <fullName evidence="3">Uncharacterized protein</fullName>
    </submittedName>
</protein>
<evidence type="ECO:0000313" key="3">
    <source>
        <dbReference type="EMBL" id="CAF1049633.1"/>
    </source>
</evidence>
<keyword evidence="2" id="KW-0732">Signal</keyword>
<name>A0A814KCG2_9BILA</name>
<organism evidence="3 4">
    <name type="scientific">Rotaria sordida</name>
    <dbReference type="NCBI Taxonomy" id="392033"/>
    <lineage>
        <taxon>Eukaryota</taxon>
        <taxon>Metazoa</taxon>
        <taxon>Spiralia</taxon>
        <taxon>Gnathifera</taxon>
        <taxon>Rotifera</taxon>
        <taxon>Eurotatoria</taxon>
        <taxon>Bdelloidea</taxon>
        <taxon>Philodinida</taxon>
        <taxon>Philodinidae</taxon>
        <taxon>Rotaria</taxon>
    </lineage>
</organism>
<feature type="chain" id="PRO_5032282689" evidence="2">
    <location>
        <begin position="16"/>
        <end position="201"/>
    </location>
</feature>
<evidence type="ECO:0000313" key="4">
    <source>
        <dbReference type="Proteomes" id="UP000663889"/>
    </source>
</evidence>
<accession>A0A814KCG2</accession>
<dbReference type="Proteomes" id="UP000663889">
    <property type="component" value="Unassembled WGS sequence"/>
</dbReference>
<dbReference type="EMBL" id="CAJNOU010000621">
    <property type="protein sequence ID" value="CAF1049633.1"/>
    <property type="molecule type" value="Genomic_DNA"/>
</dbReference>
<keyword evidence="1" id="KW-0175">Coiled coil</keyword>
<dbReference type="AlphaFoldDB" id="A0A814KCG2"/>
<feature type="coiled-coil region" evidence="1">
    <location>
        <begin position="60"/>
        <end position="94"/>
    </location>
</feature>
<sequence>MQFVILLIISGFVKCSTIVHTRDIGDNFPSWNNILDQNHNEFWQLISDLHQNHSKFWEVINDLKQKLSYQEQELHDLKKSMSDQQQKIDVQQKTIEKLPTFCQGKTSFDQWKPYTIHQHGIVVYVNTTSCQFKQSPTYFTSLSGHEQHWQVTGTTSIYDETPTGFAVFLSPMFGTETIKNTMAMLPVRKWELNWIGVTQGK</sequence>
<reference evidence="3" key="1">
    <citation type="submission" date="2021-02" db="EMBL/GenBank/DDBJ databases">
        <authorList>
            <person name="Nowell W R."/>
        </authorList>
    </citation>
    <scope>NUCLEOTIDE SEQUENCE</scope>
</reference>
<gene>
    <name evidence="3" type="ORF">SEV965_LOCUS13266</name>
</gene>
<feature type="signal peptide" evidence="2">
    <location>
        <begin position="1"/>
        <end position="15"/>
    </location>
</feature>